<dbReference type="RefSeq" id="WP_343806991.1">
    <property type="nucleotide sequence ID" value="NZ_BAAAET010000003.1"/>
</dbReference>
<dbReference type="Gene3D" id="3.40.50.720">
    <property type="entry name" value="NAD(P)-binding Rossmann-like Domain"/>
    <property type="match status" value="1"/>
</dbReference>
<accession>A0ABP3TFE0</accession>
<dbReference type="InterPro" id="IPR036291">
    <property type="entry name" value="NAD(P)-bd_dom_sf"/>
</dbReference>
<dbReference type="PRINTS" id="PR00081">
    <property type="entry name" value="GDHRDH"/>
</dbReference>
<gene>
    <name evidence="1" type="ORF">GCM10009104_27420</name>
</gene>
<dbReference type="InterPro" id="IPR002347">
    <property type="entry name" value="SDR_fam"/>
</dbReference>
<dbReference type="EMBL" id="BAAAET010000003">
    <property type="protein sequence ID" value="GAA0697598.1"/>
    <property type="molecule type" value="Genomic_DNA"/>
</dbReference>
<dbReference type="Pfam" id="PF00106">
    <property type="entry name" value="adh_short"/>
    <property type="match status" value="1"/>
</dbReference>
<dbReference type="InterPro" id="IPR051468">
    <property type="entry name" value="Fungal_SecMetab_SDRs"/>
</dbReference>
<reference evidence="2" key="1">
    <citation type="journal article" date="2019" name="Int. J. Syst. Evol. Microbiol.">
        <title>The Global Catalogue of Microorganisms (GCM) 10K type strain sequencing project: providing services to taxonomists for standard genome sequencing and annotation.</title>
        <authorList>
            <consortium name="The Broad Institute Genomics Platform"/>
            <consortium name="The Broad Institute Genome Sequencing Center for Infectious Disease"/>
            <person name="Wu L."/>
            <person name="Ma J."/>
        </authorList>
    </citation>
    <scope>NUCLEOTIDE SEQUENCE [LARGE SCALE GENOMIC DNA]</scope>
    <source>
        <strain evidence="2">JCM 15134</strain>
    </source>
</reference>
<name>A0ABP3TFE0_9GAMM</name>
<comment type="caution">
    <text evidence="1">The sequence shown here is derived from an EMBL/GenBank/DDBJ whole genome shotgun (WGS) entry which is preliminary data.</text>
</comment>
<proteinExistence type="predicted"/>
<organism evidence="1 2">
    <name type="scientific">Marinobacterium maritimum</name>
    <dbReference type="NCBI Taxonomy" id="500162"/>
    <lineage>
        <taxon>Bacteria</taxon>
        <taxon>Pseudomonadati</taxon>
        <taxon>Pseudomonadota</taxon>
        <taxon>Gammaproteobacteria</taxon>
        <taxon>Oceanospirillales</taxon>
        <taxon>Oceanospirillaceae</taxon>
        <taxon>Marinobacterium</taxon>
    </lineage>
</organism>
<evidence type="ECO:0000313" key="1">
    <source>
        <dbReference type="EMBL" id="GAA0697598.1"/>
    </source>
</evidence>
<dbReference type="PANTHER" id="PTHR43544:SF12">
    <property type="entry name" value="NAD(P)-BINDING ROSSMANN-FOLD SUPERFAMILY PROTEIN"/>
    <property type="match status" value="1"/>
</dbReference>
<evidence type="ECO:0000313" key="2">
    <source>
        <dbReference type="Proteomes" id="UP001499915"/>
    </source>
</evidence>
<protein>
    <submittedName>
        <fullName evidence="1">SDR family oxidoreductase</fullName>
    </submittedName>
</protein>
<sequence length="253" mass="27359">MSLLTSFEQPINAVLIGASGGIGQALLQTLLDDPSVARVYAFSRSSPQHAAHLASRYPQQLSFHRIDLNEESSIAAVAEPLSGARPNLVLVASGQLHSETAMPEKSWRTLASDHFHQQMQINALAPALLAKHLIPLIPKDQRAVFAALSARVGSISDNRLGGWYSYRASKAALNMLLRCTAIEAQRRWPHLVVAGLHPGTVNTSLSQPFHSRVPTDKLFTPAFAAASVLRVLNGLTPDHSGRTFAWDGQEIPA</sequence>
<keyword evidence="2" id="KW-1185">Reference proteome</keyword>
<dbReference type="SUPFAM" id="SSF51735">
    <property type="entry name" value="NAD(P)-binding Rossmann-fold domains"/>
    <property type="match status" value="1"/>
</dbReference>
<dbReference type="CDD" id="cd05325">
    <property type="entry name" value="carb_red_sniffer_like_SDR_c"/>
    <property type="match status" value="1"/>
</dbReference>
<dbReference type="PANTHER" id="PTHR43544">
    <property type="entry name" value="SHORT-CHAIN DEHYDROGENASE/REDUCTASE"/>
    <property type="match status" value="1"/>
</dbReference>
<dbReference type="Proteomes" id="UP001499915">
    <property type="component" value="Unassembled WGS sequence"/>
</dbReference>